<evidence type="ECO:0000313" key="4">
    <source>
        <dbReference type="Proteomes" id="UP001176429"/>
    </source>
</evidence>
<keyword evidence="1" id="KW-0732">Signal</keyword>
<accession>A0ABT9BKA6</accession>
<feature type="chain" id="PRO_5046391417" description="Ig-like domain-containing protein" evidence="1">
    <location>
        <begin position="23"/>
        <end position="568"/>
    </location>
</feature>
<feature type="domain" description="Ig-like" evidence="2">
    <location>
        <begin position="225"/>
        <end position="301"/>
    </location>
</feature>
<keyword evidence="4" id="KW-1185">Reference proteome</keyword>
<dbReference type="Gene3D" id="2.60.40.10">
    <property type="entry name" value="Immunoglobulins"/>
    <property type="match status" value="1"/>
</dbReference>
<proteinExistence type="predicted"/>
<organism evidence="3 4">
    <name type="scientific">Hymenobacter aranciens</name>
    <dbReference type="NCBI Taxonomy" id="3063996"/>
    <lineage>
        <taxon>Bacteria</taxon>
        <taxon>Pseudomonadati</taxon>
        <taxon>Bacteroidota</taxon>
        <taxon>Cytophagia</taxon>
        <taxon>Cytophagales</taxon>
        <taxon>Hymenobacteraceae</taxon>
        <taxon>Hymenobacter</taxon>
    </lineage>
</organism>
<feature type="domain" description="Ig-like" evidence="2">
    <location>
        <begin position="309"/>
        <end position="381"/>
    </location>
</feature>
<comment type="caution">
    <text evidence="3">The sequence shown here is derived from an EMBL/GenBank/DDBJ whole genome shotgun (WGS) entry which is preliminary data.</text>
</comment>
<dbReference type="RefSeq" id="WP_305008865.1">
    <property type="nucleotide sequence ID" value="NZ_JAUQSY010000019.1"/>
</dbReference>
<dbReference type="EMBL" id="JAUQSY010000019">
    <property type="protein sequence ID" value="MDO7877437.1"/>
    <property type="molecule type" value="Genomic_DNA"/>
</dbReference>
<dbReference type="InterPro" id="IPR044023">
    <property type="entry name" value="Ig_7"/>
</dbReference>
<gene>
    <name evidence="3" type="ORF">Q5H93_22035</name>
</gene>
<dbReference type="PROSITE" id="PS51257">
    <property type="entry name" value="PROKAR_LIPOPROTEIN"/>
    <property type="match status" value="1"/>
</dbReference>
<reference evidence="3" key="1">
    <citation type="submission" date="2023-07" db="EMBL/GenBank/DDBJ databases">
        <authorList>
            <person name="Kim M.K."/>
        </authorList>
    </citation>
    <scope>NUCLEOTIDE SEQUENCE</scope>
    <source>
        <strain evidence="3">ASUV-10-1</strain>
    </source>
</reference>
<evidence type="ECO:0000259" key="2">
    <source>
        <dbReference type="Pfam" id="PF19081"/>
    </source>
</evidence>
<dbReference type="Proteomes" id="UP001176429">
    <property type="component" value="Unassembled WGS sequence"/>
</dbReference>
<feature type="signal peptide" evidence="1">
    <location>
        <begin position="1"/>
        <end position="22"/>
    </location>
</feature>
<protein>
    <recommendedName>
        <fullName evidence="2">Ig-like domain-containing protein</fullName>
    </recommendedName>
</protein>
<name>A0ABT9BKA6_9BACT</name>
<evidence type="ECO:0000313" key="3">
    <source>
        <dbReference type="EMBL" id="MDO7877437.1"/>
    </source>
</evidence>
<sequence length="568" mass="58778">MKHFFSFVTLLLLGCLPLASYAACSGQFDVSYPDRTATGGIRTTHYNFGQNNSSASFCPGTTGSTQLTFSPNDDGTLQISYVVGGVTTVLVPLRSTTSNAVYTYTLPASTAQITYTIATTVACSNAKSSTLTLALAPTLSLNASLLKVCQGNAVTLTATGSTSGSYTWTAPGMTSVTTTGTVVNGVNTTTLSRTPSATTTYTVTTATACGTTTSQQITVTVPTLTASSNLTTVCPTGQVTLTATSSEPGTTFTWSQGGSAVGSGASITVTPGSTGTLTYRVTSNNPSGCTNTSYAEVPVAVVASTVSVNQPESTIDKGQSVTLVASSNLSNATYSWRSGSTNGPIVGSAASFTAAPESGTTYYVTAATGSCSATEAARVNVNGPLPVKLSWFEARATATGTRLSWATAQEINCEYFRVERSADGREFTALGKVAGAGTTAQPRQYQYLDATTRPALRYYRLAQVDVDGNTHYSPVRVVQADEKASFRAQVYPNPLTAASTLQLSTATAGPVTCTLFDGLGRELLHYTLTATAGEQQVALPALPATASGLSYLLVRQGTAQQVLRLQRP</sequence>
<dbReference type="Pfam" id="PF19081">
    <property type="entry name" value="Ig_7"/>
    <property type="match status" value="2"/>
</dbReference>
<evidence type="ECO:0000256" key="1">
    <source>
        <dbReference type="SAM" id="SignalP"/>
    </source>
</evidence>
<dbReference type="InterPro" id="IPR013783">
    <property type="entry name" value="Ig-like_fold"/>
</dbReference>